<protein>
    <submittedName>
        <fullName evidence="5">Histone H3 (Lys9) methyltransferase SUV39H1/Clr4, required for transcriptional silencing</fullName>
        <ecNumber evidence="5">2.1.1.43</ecNumber>
    </submittedName>
</protein>
<comment type="caution">
    <text evidence="5">The sequence shown here is derived from an EMBL/GenBank/DDBJ whole genome shotgun (WGS) entry which is preliminary data.</text>
</comment>
<evidence type="ECO:0000313" key="5">
    <source>
        <dbReference type="EMBL" id="PIN10106.1"/>
    </source>
</evidence>
<dbReference type="GO" id="GO:0032259">
    <property type="term" value="P:methylation"/>
    <property type="evidence" value="ECO:0007669"/>
    <property type="project" value="UniProtKB-KW"/>
</dbReference>
<dbReference type="Pfam" id="PF05033">
    <property type="entry name" value="Pre-SET"/>
    <property type="match status" value="1"/>
</dbReference>
<dbReference type="PANTHER" id="PTHR46450">
    <property type="entry name" value="INACTIVE HISTONE-LYSINE N-METHYLTRANSFERASE SUVR1-RELATED"/>
    <property type="match status" value="1"/>
</dbReference>
<dbReference type="GO" id="GO:0042054">
    <property type="term" value="F:histone methyltransferase activity"/>
    <property type="evidence" value="ECO:0007669"/>
    <property type="project" value="InterPro"/>
</dbReference>
<dbReference type="GO" id="GO:0008270">
    <property type="term" value="F:zinc ion binding"/>
    <property type="evidence" value="ECO:0007669"/>
    <property type="project" value="InterPro"/>
</dbReference>
<dbReference type="GO" id="GO:0005694">
    <property type="term" value="C:chromosome"/>
    <property type="evidence" value="ECO:0007669"/>
    <property type="project" value="UniProtKB-SubCell"/>
</dbReference>
<dbReference type="InterPro" id="IPR043017">
    <property type="entry name" value="WIYLD_dom_sf"/>
</dbReference>
<dbReference type="InterPro" id="IPR046341">
    <property type="entry name" value="SET_dom_sf"/>
</dbReference>
<dbReference type="AlphaFoldDB" id="A0A2G9GXU1"/>
<organism evidence="5 6">
    <name type="scientific">Handroanthus impetiginosus</name>
    <dbReference type="NCBI Taxonomy" id="429701"/>
    <lineage>
        <taxon>Eukaryota</taxon>
        <taxon>Viridiplantae</taxon>
        <taxon>Streptophyta</taxon>
        <taxon>Embryophyta</taxon>
        <taxon>Tracheophyta</taxon>
        <taxon>Spermatophyta</taxon>
        <taxon>Magnoliopsida</taxon>
        <taxon>eudicotyledons</taxon>
        <taxon>Gunneridae</taxon>
        <taxon>Pentapetalae</taxon>
        <taxon>asterids</taxon>
        <taxon>lamiids</taxon>
        <taxon>Lamiales</taxon>
        <taxon>Bignoniaceae</taxon>
        <taxon>Crescentiina</taxon>
        <taxon>Tabebuia alliance</taxon>
        <taxon>Handroanthus</taxon>
    </lineage>
</organism>
<evidence type="ECO:0000313" key="6">
    <source>
        <dbReference type="Proteomes" id="UP000231279"/>
    </source>
</evidence>
<dbReference type="InterPro" id="IPR025776">
    <property type="entry name" value="SUVR4/1/2"/>
</dbReference>
<evidence type="ECO:0000259" key="4">
    <source>
        <dbReference type="PROSITE" id="PS50280"/>
    </source>
</evidence>
<dbReference type="Gene3D" id="2.170.270.10">
    <property type="entry name" value="SET domain"/>
    <property type="match status" value="1"/>
</dbReference>
<evidence type="ECO:0000256" key="1">
    <source>
        <dbReference type="ARBA" id="ARBA00004286"/>
    </source>
</evidence>
<dbReference type="PROSITE" id="PS51580">
    <property type="entry name" value="SAM_MT43_3"/>
    <property type="match status" value="1"/>
</dbReference>
<dbReference type="Pfam" id="PF00856">
    <property type="entry name" value="SET"/>
    <property type="match status" value="1"/>
</dbReference>
<feature type="region of interest" description="Disordered" evidence="3">
    <location>
        <begin position="260"/>
        <end position="279"/>
    </location>
</feature>
<dbReference type="GO" id="GO:0005634">
    <property type="term" value="C:nucleus"/>
    <property type="evidence" value="ECO:0007669"/>
    <property type="project" value="InterPro"/>
</dbReference>
<dbReference type="STRING" id="429701.A0A2G9GXU1"/>
<dbReference type="InterPro" id="IPR018848">
    <property type="entry name" value="WIYLD_domain"/>
</dbReference>
<keyword evidence="6" id="KW-1185">Reference proteome</keyword>
<dbReference type="SMART" id="SM00468">
    <property type="entry name" value="PreSET"/>
    <property type="match status" value="1"/>
</dbReference>
<dbReference type="OrthoDB" id="308383at2759"/>
<dbReference type="SUPFAM" id="SSF82199">
    <property type="entry name" value="SET domain"/>
    <property type="match status" value="1"/>
</dbReference>
<feature type="compositionally biased region" description="Polar residues" evidence="3">
    <location>
        <begin position="260"/>
        <end position="270"/>
    </location>
</feature>
<sequence>MPPKAKHTKALKAMKTFGYTEKLVRPILKELLKLYENNWMLIEEDNYRVLVDAILDSEEQKARNKELECLNTLSEDEAEDDEPLLKRSKLSIQKSKSSPLFEALIPNSSNNMEKQPHGKQKMAESNYEKYQDEDNELRAPYVAKSCHGKGKTSGSLQSLIVVEQVKETQLISDDESDQFNPVAPLVHLEKSGDESEKRMITYEGDPSQLLLRGSSNENCSNARGNHSTFTEVTDMDAENTSPYLLPKDAHTVGNSSVLEGQHSESMNYKQSEADNNENDAQDSLKLDIASSPRGEVKICLMVNSSLRSDFHIPNLEEVLKQMEEQCLKSYMIPPTGFSMLRIMKEVCECFLAAGTASSQTEGIRPANAVSSLGISNDPDSETGPAEATDNQLILYNGSNISNDPIRIQNRFEVSLQIPRFVGSVQLDLSRCRISMNLNVNGSSEMERNIIELQSSVASSSRMMIVQKLHSYHFIEDITRGEEAHEISLINEVNEDGCPKFHYISKSLTYQNAYVRFLLARISEENCCSDCFGDCLSLQIPCNCAGETGGEFAYSPEGLLKENFLDNFISVNHSVLHRSLFYCQDCPLERSSPENLSGKCKGHVVRNFIKECWYKCGCSMKCGNRVVQQGIKAKLQVFMTHEQKGWGLRTLEDIPKGAFVCEYLGEVVTTRELFERSMQNTCDKQIHPVVLDANWSSEGVLKDEKALCLDPTVYANISRFINHRCFDANLVEIPVEVETPDRHYYHVSFFTTRKVYAFEELTWDYGIDFDDYQSTKAFQCHCGSKFCRDHKTVKRSRSHV</sequence>
<gene>
    <name evidence="5" type="ORF">CDL12_17306</name>
</gene>
<accession>A0A2G9GXU1</accession>
<keyword evidence="5" id="KW-0808">Transferase</keyword>
<dbReference type="PROSITE" id="PS50280">
    <property type="entry name" value="SET"/>
    <property type="match status" value="1"/>
</dbReference>
<dbReference type="Proteomes" id="UP000231279">
    <property type="component" value="Unassembled WGS sequence"/>
</dbReference>
<comment type="subcellular location">
    <subcellularLocation>
        <location evidence="1">Chromosome</location>
    </subcellularLocation>
</comment>
<dbReference type="EMBL" id="NKXS01003320">
    <property type="protein sequence ID" value="PIN10106.1"/>
    <property type="molecule type" value="Genomic_DNA"/>
</dbReference>
<proteinExistence type="predicted"/>
<evidence type="ECO:0000256" key="3">
    <source>
        <dbReference type="SAM" id="MobiDB-lite"/>
    </source>
</evidence>
<dbReference type="PANTHER" id="PTHR46450:SF24">
    <property type="entry name" value="HISTONE-LYSINE N-METHYLTRANSFERASE SUVR4"/>
    <property type="match status" value="1"/>
</dbReference>
<dbReference type="Gene3D" id="1.10.8.850">
    <property type="entry name" value="Histone-lysine N methyltransferase , C-terminal domain-like"/>
    <property type="match status" value="1"/>
</dbReference>
<dbReference type="SMART" id="SM00317">
    <property type="entry name" value="SET"/>
    <property type="match status" value="1"/>
</dbReference>
<name>A0A2G9GXU1_9LAMI</name>
<evidence type="ECO:0000256" key="2">
    <source>
        <dbReference type="ARBA" id="ARBA00022454"/>
    </source>
</evidence>
<dbReference type="InterPro" id="IPR001214">
    <property type="entry name" value="SET_dom"/>
</dbReference>
<dbReference type="CDD" id="cd10538">
    <property type="entry name" value="SET_SETDB-like"/>
    <property type="match status" value="1"/>
</dbReference>
<dbReference type="EC" id="2.1.1.43" evidence="5"/>
<dbReference type="InterPro" id="IPR007728">
    <property type="entry name" value="Pre-SET_dom"/>
</dbReference>
<dbReference type="Pfam" id="PF10440">
    <property type="entry name" value="WIYLD"/>
    <property type="match status" value="1"/>
</dbReference>
<keyword evidence="5" id="KW-0489">Methyltransferase</keyword>
<keyword evidence="2" id="KW-0158">Chromosome</keyword>
<feature type="domain" description="SET" evidence="4">
    <location>
        <begin position="632"/>
        <end position="765"/>
    </location>
</feature>
<reference evidence="6" key="1">
    <citation type="journal article" date="2018" name="Gigascience">
        <title>Genome assembly of the Pink Ipe (Handroanthus impetiginosus, Bignoniaceae), a highly valued, ecologically keystone Neotropical timber forest tree.</title>
        <authorList>
            <person name="Silva-Junior O.B."/>
            <person name="Grattapaglia D."/>
            <person name="Novaes E."/>
            <person name="Collevatti R.G."/>
        </authorList>
    </citation>
    <scope>NUCLEOTIDE SEQUENCE [LARGE SCALE GENOMIC DNA]</scope>
    <source>
        <strain evidence="6">cv. UFG-1</strain>
    </source>
</reference>